<evidence type="ECO:0000256" key="5">
    <source>
        <dbReference type="PROSITE-ProRule" id="PRU00205"/>
    </source>
</evidence>
<organism evidence="8 9">
    <name type="scientific">Diacronema lutheri</name>
    <name type="common">Unicellular marine alga</name>
    <name type="synonym">Monochrysis lutheri</name>
    <dbReference type="NCBI Taxonomy" id="2081491"/>
    <lineage>
        <taxon>Eukaryota</taxon>
        <taxon>Haptista</taxon>
        <taxon>Haptophyta</taxon>
        <taxon>Pavlovophyceae</taxon>
        <taxon>Pavlovales</taxon>
        <taxon>Pavlovaceae</taxon>
        <taxon>Diacronema</taxon>
    </lineage>
</organism>
<dbReference type="EMBL" id="JAGTXO010000059">
    <property type="protein sequence ID" value="KAG8457973.1"/>
    <property type="molecule type" value="Genomic_DNA"/>
</dbReference>
<evidence type="ECO:0000259" key="7">
    <source>
        <dbReference type="PROSITE" id="PS50922"/>
    </source>
</evidence>
<proteinExistence type="predicted"/>
<dbReference type="InterPro" id="IPR006634">
    <property type="entry name" value="TLC-dom"/>
</dbReference>
<keyword evidence="2 5" id="KW-0812">Transmembrane</keyword>
<gene>
    <name evidence="8" type="ORF">KFE25_012644</name>
</gene>
<evidence type="ECO:0000256" key="2">
    <source>
        <dbReference type="ARBA" id="ARBA00022692"/>
    </source>
</evidence>
<feature type="transmembrane region" description="Helical" evidence="6">
    <location>
        <begin position="78"/>
        <end position="100"/>
    </location>
</feature>
<evidence type="ECO:0000313" key="9">
    <source>
        <dbReference type="Proteomes" id="UP000751190"/>
    </source>
</evidence>
<dbReference type="InterPro" id="IPR050846">
    <property type="entry name" value="TLCD"/>
</dbReference>
<evidence type="ECO:0000256" key="1">
    <source>
        <dbReference type="ARBA" id="ARBA00004141"/>
    </source>
</evidence>
<comment type="caution">
    <text evidence="8">The sequence shown here is derived from an EMBL/GenBank/DDBJ whole genome shotgun (WGS) entry which is preliminary data.</text>
</comment>
<dbReference type="GO" id="GO:0055088">
    <property type="term" value="P:lipid homeostasis"/>
    <property type="evidence" value="ECO:0007669"/>
    <property type="project" value="TreeGrafter"/>
</dbReference>
<evidence type="ECO:0000256" key="3">
    <source>
        <dbReference type="ARBA" id="ARBA00022989"/>
    </source>
</evidence>
<dbReference type="PANTHER" id="PTHR13439:SF0">
    <property type="entry name" value="TOPOISOMERASE I DAMAGE AFFECTED PROTEIN 4"/>
    <property type="match status" value="1"/>
</dbReference>
<sequence>MLWFVATGAVASFATHQALRRTFALRRSLSPRQSDIAAHSAVCLAHNVAAAAAAAYITPLRALLLDGDARWHDILPGFAPLAGMSAGFFLFDLATIRHWVVFSPLMVAHHAVAAFCWTMSASVGFAQPWIGYCMLTELSSTFLSSRTLLTAIGDTRSAAYRAVSVAFLLSFLAVRTVPIPLLARTWLREPPIGTAACGPLRAAQWMGWMSALPLLLNAFWTVGITRKALAELRAALATNARTAD</sequence>
<evidence type="ECO:0000313" key="8">
    <source>
        <dbReference type="EMBL" id="KAG8457973.1"/>
    </source>
</evidence>
<comment type="subcellular location">
    <subcellularLocation>
        <location evidence="1">Membrane</location>
        <topology evidence="1">Multi-pass membrane protein</topology>
    </subcellularLocation>
</comment>
<evidence type="ECO:0000256" key="4">
    <source>
        <dbReference type="ARBA" id="ARBA00023136"/>
    </source>
</evidence>
<feature type="domain" description="TLC" evidence="7">
    <location>
        <begin position="32"/>
        <end position="233"/>
    </location>
</feature>
<accession>A0A8J6C7W5</accession>
<reference evidence="8" key="1">
    <citation type="submission" date="2021-05" db="EMBL/GenBank/DDBJ databases">
        <title>The genome of the haptophyte Pavlova lutheri (Diacronema luteri, Pavlovales) - a model for lipid biosynthesis in eukaryotic algae.</title>
        <authorList>
            <person name="Hulatt C.J."/>
            <person name="Posewitz M.C."/>
        </authorList>
    </citation>
    <scope>NUCLEOTIDE SEQUENCE</scope>
    <source>
        <strain evidence="8">NIVA-4/92</strain>
    </source>
</reference>
<dbReference type="GO" id="GO:0005783">
    <property type="term" value="C:endoplasmic reticulum"/>
    <property type="evidence" value="ECO:0007669"/>
    <property type="project" value="TreeGrafter"/>
</dbReference>
<feature type="transmembrane region" description="Helical" evidence="6">
    <location>
        <begin position="36"/>
        <end position="57"/>
    </location>
</feature>
<name>A0A8J6C7W5_DIALT</name>
<dbReference type="Proteomes" id="UP000751190">
    <property type="component" value="Unassembled WGS sequence"/>
</dbReference>
<keyword evidence="4 5" id="KW-0472">Membrane</keyword>
<evidence type="ECO:0000256" key="6">
    <source>
        <dbReference type="SAM" id="Phobius"/>
    </source>
</evidence>
<keyword evidence="3 6" id="KW-1133">Transmembrane helix</keyword>
<dbReference type="SMART" id="SM00724">
    <property type="entry name" value="TLC"/>
    <property type="match status" value="1"/>
</dbReference>
<dbReference type="PROSITE" id="PS50922">
    <property type="entry name" value="TLC"/>
    <property type="match status" value="1"/>
</dbReference>
<dbReference type="PANTHER" id="PTHR13439">
    <property type="entry name" value="CT120 PROTEIN"/>
    <property type="match status" value="1"/>
</dbReference>
<dbReference type="GO" id="GO:0016020">
    <property type="term" value="C:membrane"/>
    <property type="evidence" value="ECO:0007669"/>
    <property type="project" value="UniProtKB-SubCell"/>
</dbReference>
<feature type="transmembrane region" description="Helical" evidence="6">
    <location>
        <begin position="159"/>
        <end position="183"/>
    </location>
</feature>
<keyword evidence="9" id="KW-1185">Reference proteome</keyword>
<dbReference type="AlphaFoldDB" id="A0A8J6C7W5"/>
<feature type="transmembrane region" description="Helical" evidence="6">
    <location>
        <begin position="112"/>
        <end position="138"/>
    </location>
</feature>
<protein>
    <recommendedName>
        <fullName evidence="7">TLC domain-containing protein</fullName>
    </recommendedName>
</protein>
<feature type="transmembrane region" description="Helical" evidence="6">
    <location>
        <begin position="203"/>
        <end position="223"/>
    </location>
</feature>
<dbReference type="OrthoDB" id="10470253at2759"/>
<dbReference type="Pfam" id="PF03798">
    <property type="entry name" value="TRAM_LAG1_CLN8"/>
    <property type="match status" value="1"/>
</dbReference>